<keyword evidence="4" id="KW-0547">Nucleotide-binding</keyword>
<accession>B6DTF6</accession>
<comment type="similarity">
    <text evidence="4">Belongs to the ubiquitin-conjugating enzyme family.</text>
</comment>
<proteinExistence type="inferred from homology"/>
<dbReference type="InterPro" id="IPR023313">
    <property type="entry name" value="UBQ-conjugating_AS"/>
</dbReference>
<feature type="active site" description="Glycyl thioester intermediate" evidence="3">
    <location>
        <position position="111"/>
    </location>
</feature>
<evidence type="ECO:0000256" key="3">
    <source>
        <dbReference type="PROSITE-ProRule" id="PRU10133"/>
    </source>
</evidence>
<dbReference type="SUPFAM" id="SSF54495">
    <property type="entry name" value="UBC-like"/>
    <property type="match status" value="1"/>
</dbReference>
<evidence type="ECO:0000259" key="5">
    <source>
        <dbReference type="PROSITE" id="PS50127"/>
    </source>
</evidence>
<evidence type="ECO:0000256" key="4">
    <source>
        <dbReference type="RuleBase" id="RU362109"/>
    </source>
</evidence>
<dbReference type="VEuPathDB" id="TriTrypDB:BSAL_15505"/>
<keyword evidence="2 4" id="KW-0833">Ubl conjugation pathway</keyword>
<dbReference type="EMBL" id="FJ168552">
    <property type="protein sequence ID" value="ACI15976.1"/>
    <property type="molecule type" value="Genomic_DNA"/>
</dbReference>
<dbReference type="FunFam" id="3.10.110.10:FF:000002">
    <property type="entry name" value="Ubiquitin-conjugating enzyme E2 D3"/>
    <property type="match status" value="1"/>
</dbReference>
<dbReference type="PROSITE" id="PS50127">
    <property type="entry name" value="UBC_2"/>
    <property type="match status" value="1"/>
</dbReference>
<organism evidence="6">
    <name type="scientific">Bodo saltans</name>
    <name type="common">Flagellated protozoan</name>
    <dbReference type="NCBI Taxonomy" id="75058"/>
    <lineage>
        <taxon>Eukaryota</taxon>
        <taxon>Discoba</taxon>
        <taxon>Euglenozoa</taxon>
        <taxon>Kinetoplastea</taxon>
        <taxon>Metakinetoplastina</taxon>
        <taxon>Eubodonida</taxon>
        <taxon>Bodonidae</taxon>
        <taxon>Bodo</taxon>
    </lineage>
</organism>
<keyword evidence="1" id="KW-0808">Transferase</keyword>
<protein>
    <submittedName>
        <fullName evidence="6">Ubiquitin-conjugating enzyme E2</fullName>
    </submittedName>
</protein>
<reference evidence="6" key="1">
    <citation type="submission" date="2008-08" db="EMBL/GenBank/DDBJ databases">
        <title>Insights into the genome sequence of a free-living kinetoplastid: Bodo saltans (Kinetoplastida: Euglenozoa).</title>
        <authorList>
            <person name="Jackson A.P."/>
            <person name="Quail M.A."/>
            <person name="Berriman M."/>
        </authorList>
    </citation>
    <scope>NUCLEOTIDE SEQUENCE</scope>
    <source>
        <strain evidence="6">Lake Konstanz</strain>
    </source>
</reference>
<dbReference type="GO" id="GO:0005524">
    <property type="term" value="F:ATP binding"/>
    <property type="evidence" value="ECO:0007669"/>
    <property type="project" value="UniProtKB-UniRule"/>
</dbReference>
<dbReference type="InterPro" id="IPR000608">
    <property type="entry name" value="UBC"/>
</dbReference>
<dbReference type="PANTHER" id="PTHR24068">
    <property type="entry name" value="UBIQUITIN-CONJUGATING ENZYME E2"/>
    <property type="match status" value="1"/>
</dbReference>
<sequence length="173" mass="19818">MIERLCCFHLPISKRTKYLQRHEVPMALRRIERELKDLEKDPPDNINGGPISENDLFNGKATIIGPVDSPYAGGLFFLNIRFPYNYPFNPPKLQFMTKVYHPNINIDGVICLDILKDQWSPALNISQVLLCVCSLLTDPNPHGALVPQIGTLYINDRTKFNEMAAEWTRLYAM</sequence>
<keyword evidence="4" id="KW-0067">ATP-binding</keyword>
<dbReference type="AlphaFoldDB" id="B6DTF6"/>
<dbReference type="SMART" id="SM00212">
    <property type="entry name" value="UBCc"/>
    <property type="match status" value="1"/>
</dbReference>
<dbReference type="Gene3D" id="3.10.110.10">
    <property type="entry name" value="Ubiquitin Conjugating Enzyme"/>
    <property type="match status" value="1"/>
</dbReference>
<dbReference type="Pfam" id="PF00179">
    <property type="entry name" value="UQ_con"/>
    <property type="match status" value="1"/>
</dbReference>
<dbReference type="InterPro" id="IPR016135">
    <property type="entry name" value="UBQ-conjugating_enzyme/RWD"/>
</dbReference>
<dbReference type="GO" id="GO:0016740">
    <property type="term" value="F:transferase activity"/>
    <property type="evidence" value="ECO:0007669"/>
    <property type="project" value="UniProtKB-KW"/>
</dbReference>
<evidence type="ECO:0000256" key="1">
    <source>
        <dbReference type="ARBA" id="ARBA00022679"/>
    </source>
</evidence>
<dbReference type="PROSITE" id="PS00183">
    <property type="entry name" value="UBC_1"/>
    <property type="match status" value="1"/>
</dbReference>
<evidence type="ECO:0000313" key="6">
    <source>
        <dbReference type="EMBL" id="ACI15976.1"/>
    </source>
</evidence>
<feature type="domain" description="UBC core" evidence="5">
    <location>
        <begin position="26"/>
        <end position="173"/>
    </location>
</feature>
<name>B6DTF6_BODSA</name>
<evidence type="ECO:0000256" key="2">
    <source>
        <dbReference type="ARBA" id="ARBA00022786"/>
    </source>
</evidence>